<gene>
    <name evidence="1" type="ORF">HAHE_06100</name>
</gene>
<dbReference type="Proteomes" id="UP001374893">
    <property type="component" value="Chromosome"/>
</dbReference>
<sequence length="66" mass="6984">MTAMGPATRFRERVMGVWVFCLDPEARTDGMAAQDGANGWDSRGVSVLMGACAGREIGGLHLEAAE</sequence>
<evidence type="ECO:0000313" key="2">
    <source>
        <dbReference type="Proteomes" id="UP001374893"/>
    </source>
</evidence>
<proteinExistence type="predicted"/>
<reference evidence="1 2" key="1">
    <citation type="submission" date="2021-06" db="EMBL/GenBank/DDBJ databases">
        <title>Complete genome of Haloferula helveola possessing various polysaccharide degrading enzymes.</title>
        <authorList>
            <person name="Takami H."/>
            <person name="Huang C."/>
            <person name="Hamasaki K."/>
        </authorList>
    </citation>
    <scope>NUCLEOTIDE SEQUENCE [LARGE SCALE GENOMIC DNA]</scope>
    <source>
        <strain evidence="1 2">CN-1</strain>
    </source>
</reference>
<organism evidence="1 2">
    <name type="scientific">Haloferula helveola</name>
    <dbReference type="NCBI Taxonomy" id="490095"/>
    <lineage>
        <taxon>Bacteria</taxon>
        <taxon>Pseudomonadati</taxon>
        <taxon>Verrucomicrobiota</taxon>
        <taxon>Verrucomicrobiia</taxon>
        <taxon>Verrucomicrobiales</taxon>
        <taxon>Verrucomicrobiaceae</taxon>
        <taxon>Haloferula</taxon>
    </lineage>
</organism>
<keyword evidence="2" id="KW-1185">Reference proteome</keyword>
<evidence type="ECO:0000313" key="1">
    <source>
        <dbReference type="EMBL" id="BCX46702.1"/>
    </source>
</evidence>
<dbReference type="EMBL" id="AP024702">
    <property type="protein sequence ID" value="BCX46702.1"/>
    <property type="molecule type" value="Genomic_DNA"/>
</dbReference>
<accession>A0ABM7RG25</accession>
<name>A0ABM7RG25_9BACT</name>
<protein>
    <submittedName>
        <fullName evidence="1">Uncharacterized protein</fullName>
    </submittedName>
</protein>